<keyword evidence="7 10" id="KW-0472">Membrane</keyword>
<feature type="transmembrane region" description="Helical" evidence="10">
    <location>
        <begin position="452"/>
        <end position="472"/>
    </location>
</feature>
<dbReference type="OrthoDB" id="9979195at2759"/>
<evidence type="ECO:0000256" key="9">
    <source>
        <dbReference type="ARBA" id="ARBA00045912"/>
    </source>
</evidence>
<dbReference type="GO" id="GO:0006488">
    <property type="term" value="P:dolichol-linked oligosaccharide biosynthetic process"/>
    <property type="evidence" value="ECO:0007669"/>
    <property type="project" value="InterPro"/>
</dbReference>
<evidence type="ECO:0000256" key="5">
    <source>
        <dbReference type="ARBA" id="ARBA00022824"/>
    </source>
</evidence>
<evidence type="ECO:0000256" key="3">
    <source>
        <dbReference type="ARBA" id="ARBA00010288"/>
    </source>
</evidence>
<evidence type="ECO:0000256" key="4">
    <source>
        <dbReference type="ARBA" id="ARBA00022692"/>
    </source>
</evidence>
<dbReference type="GO" id="GO:0005789">
    <property type="term" value="C:endoplasmic reticulum membrane"/>
    <property type="evidence" value="ECO:0007669"/>
    <property type="project" value="UniProtKB-SubCell"/>
</dbReference>
<evidence type="ECO:0000256" key="2">
    <source>
        <dbReference type="ARBA" id="ARBA00004922"/>
    </source>
</evidence>
<evidence type="ECO:0000256" key="6">
    <source>
        <dbReference type="ARBA" id="ARBA00022989"/>
    </source>
</evidence>
<evidence type="ECO:0000256" key="1">
    <source>
        <dbReference type="ARBA" id="ARBA00004477"/>
    </source>
</evidence>
<keyword evidence="12" id="KW-1185">Reference proteome</keyword>
<dbReference type="InterPro" id="IPR007594">
    <property type="entry name" value="RFT1"/>
</dbReference>
<evidence type="ECO:0000256" key="10">
    <source>
        <dbReference type="RuleBase" id="RU365067"/>
    </source>
</evidence>
<reference evidence="11" key="2">
    <citation type="journal article" date="2023" name="IMA Fungus">
        <title>Comparative genomic study of the Penicillium genus elucidates a diverse pangenome and 15 lateral gene transfer events.</title>
        <authorList>
            <person name="Petersen C."/>
            <person name="Sorensen T."/>
            <person name="Nielsen M.R."/>
            <person name="Sondergaard T.E."/>
            <person name="Sorensen J.L."/>
            <person name="Fitzpatrick D.A."/>
            <person name="Frisvad J.C."/>
            <person name="Nielsen K.L."/>
        </authorList>
    </citation>
    <scope>NUCLEOTIDE SEQUENCE</scope>
    <source>
        <strain evidence="11">IBT 21917</strain>
    </source>
</reference>
<evidence type="ECO:0000256" key="8">
    <source>
        <dbReference type="ARBA" id="ARBA00044793"/>
    </source>
</evidence>
<comment type="subcellular location">
    <subcellularLocation>
        <location evidence="1 10">Endoplasmic reticulum membrane</location>
        <topology evidence="1 10">Multi-pass membrane protein</topology>
    </subcellularLocation>
</comment>
<feature type="transmembrane region" description="Helical" evidence="10">
    <location>
        <begin position="46"/>
        <end position="66"/>
    </location>
</feature>
<accession>A0A9W9I8E5</accession>
<gene>
    <name evidence="11" type="ORF">N7492_004852</name>
</gene>
<dbReference type="PANTHER" id="PTHR13117:SF5">
    <property type="entry name" value="PROTEIN RFT1 HOMOLOG"/>
    <property type="match status" value="1"/>
</dbReference>
<dbReference type="EMBL" id="JAPQKO010000003">
    <property type="protein sequence ID" value="KAJ5172259.1"/>
    <property type="molecule type" value="Genomic_DNA"/>
</dbReference>
<evidence type="ECO:0000313" key="11">
    <source>
        <dbReference type="EMBL" id="KAJ5172259.1"/>
    </source>
</evidence>
<organism evidence="11 12">
    <name type="scientific">Penicillium capsulatum</name>
    <dbReference type="NCBI Taxonomy" id="69766"/>
    <lineage>
        <taxon>Eukaryota</taxon>
        <taxon>Fungi</taxon>
        <taxon>Dikarya</taxon>
        <taxon>Ascomycota</taxon>
        <taxon>Pezizomycotina</taxon>
        <taxon>Eurotiomycetes</taxon>
        <taxon>Eurotiomycetidae</taxon>
        <taxon>Eurotiales</taxon>
        <taxon>Aspergillaceae</taxon>
        <taxon>Penicillium</taxon>
    </lineage>
</organism>
<comment type="caution">
    <text evidence="10">Lacks conserved residue(s) required for the propagation of feature annotation.</text>
</comment>
<keyword evidence="5 10" id="KW-0256">Endoplasmic reticulum</keyword>
<dbReference type="GO" id="GO:0034203">
    <property type="term" value="P:glycolipid translocation"/>
    <property type="evidence" value="ECO:0007669"/>
    <property type="project" value="TreeGrafter"/>
</dbReference>
<feature type="transmembrane region" description="Helical" evidence="10">
    <location>
        <begin position="425"/>
        <end position="446"/>
    </location>
</feature>
<comment type="caution">
    <text evidence="11">The sequence shown here is derived from an EMBL/GenBank/DDBJ whole genome shotgun (WGS) entry which is preliminary data.</text>
</comment>
<feature type="transmembrane region" description="Helical" evidence="10">
    <location>
        <begin position="391"/>
        <end position="413"/>
    </location>
</feature>
<evidence type="ECO:0000256" key="7">
    <source>
        <dbReference type="ARBA" id="ARBA00023136"/>
    </source>
</evidence>
<comment type="similarity">
    <text evidence="3 10">Belongs to the RFT1 family.</text>
</comment>
<dbReference type="Pfam" id="PF04506">
    <property type="entry name" value="Rft-1"/>
    <property type="match status" value="1"/>
</dbReference>
<evidence type="ECO:0000313" key="12">
    <source>
        <dbReference type="Proteomes" id="UP001146351"/>
    </source>
</evidence>
<protein>
    <recommendedName>
        <fullName evidence="8 10">Man(5)GlcNAc(2)-PP-dolichol translocation protein RFT1</fullName>
    </recommendedName>
</protein>
<keyword evidence="6 10" id="KW-1133">Transmembrane helix</keyword>
<sequence length="531" mass="58430">MSQPKPQAGNMLASSAAGTTFLILIQLASRLVTFASNQLVLRALSPALLGIAAQLELYQVTILYFSRESIRLAIQRQPLSSASLASSAKQSKTLKDANQNTASVASQSVVNVSYLSIFLGVPITIIFTILYQRFAPVQALSTHYFSTSVIITALASFLELSIEPFFAVIQQRMWYEKRAAVEMPSVFLRSFTTCSLFLYASRTSQDLGALPFALGHLGYSLSLFCGYCLTLLPRASDQNLSFILARLQPSSEYFLGLFSRRLTSVATSVFLQSLVKHLLTQGDSMMLAAVSSLEDQGIYSLAANYGGLVARILFQPLEESSRNLFSTLLGPDEGKTQNKTRIRTAKDHLLDILRVYQLLSIFIFPLGPIMVPQILHVLGGDQWSSPHVIRLLALYCCYIPFLAFNGITEAFVASAASTREIQKQTVWMGVFSACYAFAAFLSLKVWSMGAEGLLLANAVNMTVRTLWSYFFIRSYLQKHSNGLHAKELCLRPITYILGATATTLMITKRFPGQDMGIFPATAASGIFAIFV</sequence>
<dbReference type="Proteomes" id="UP001146351">
    <property type="component" value="Unassembled WGS sequence"/>
</dbReference>
<reference evidence="11" key="1">
    <citation type="submission" date="2022-11" db="EMBL/GenBank/DDBJ databases">
        <authorList>
            <person name="Petersen C."/>
        </authorList>
    </citation>
    <scope>NUCLEOTIDE SEQUENCE</scope>
    <source>
        <strain evidence="11">IBT 21917</strain>
    </source>
</reference>
<keyword evidence="4 10" id="KW-0812">Transmembrane</keyword>
<name>A0A9W9I8E5_9EURO</name>
<dbReference type="PANTHER" id="PTHR13117">
    <property type="entry name" value="ENDOPLASMIC RETICULUM MULTISPAN TRANSMEMBRANE PROTEIN-RELATED"/>
    <property type="match status" value="1"/>
</dbReference>
<feature type="transmembrane region" description="Helical" evidence="10">
    <location>
        <begin position="112"/>
        <end position="132"/>
    </location>
</feature>
<comment type="function">
    <text evidence="9 10">Intramembrane glycolipid transporter that operates in the biosynthetic pathway of dolichol-linked oligosaccharides, the glycan precursors employed in protein asparagine (N)-glycosylation. The sequential addition of sugars to dolichol pyrophosphate produces dolichol-linked oligosaccharides containing fourteen sugars, including two GlcNAcs, nine mannoses and three glucoses. Once assembled, the oligosaccharide is transferred from the lipid to nascent proteins by oligosaccharyltransferases. The assembly of dolichol-linked oligosaccharides begins on the cytosolic side of the endoplasmic reticulum membrane and finishes in its lumen. RFT1 could mediate the translocation of the cytosolically oriented intermediate DolPP-GlcNAc2Man5, produced by ALG11, into the ER lumen where dolichol-linked oligosaccharides assembly continues. However, the intramembrane lipid transporter activity could not be confirmed in vitro.</text>
</comment>
<feature type="transmembrane region" description="Helical" evidence="10">
    <location>
        <begin position="144"/>
        <end position="169"/>
    </location>
</feature>
<proteinExistence type="inferred from homology"/>
<dbReference type="AlphaFoldDB" id="A0A9W9I8E5"/>
<comment type="pathway">
    <text evidence="2">Protein modification; protein glycosylation.</text>
</comment>
<feature type="transmembrane region" description="Helical" evidence="10">
    <location>
        <begin position="349"/>
        <end position="371"/>
    </location>
</feature>
<keyword evidence="10" id="KW-0813">Transport</keyword>